<sequence length="388" mass="44514">MEDGLRHGNDNGLHNRLQDGSGMEKEARKERVYLKDATVTVDVGNVKDARVADIIKAVTERIGNGGILAVRPKQAKEYEVTLEREEDTEFLTDGLMINGINCEVKRLQNRDYVVTFMHLPAYLADEEILNKLMGWGVSPISKIKRRVYPGTSIEDGTKYVRTRFPKEVASLPYCTKIETAEGLQYFRVMHSHQPRPCNEGLPGVHVLQVNCNAVMCPDCNLVLNRCECWMEGKEEDEERQVGGQIREEETSTLQDDESTAKEVCDRQDGNERHMDITDSSRDVLDEVERNDQRNNELNDSQQDVDLWTQMSLTDSLLNILDTVERNEQRNREQEAAKESEEKEVKSAKRRRSVKVTPNLLTARKKVLNEDVLKCVNKYDLLKDLEERD</sequence>
<feature type="region of interest" description="Disordered" evidence="1">
    <location>
        <begin position="326"/>
        <end position="355"/>
    </location>
</feature>
<feature type="region of interest" description="Disordered" evidence="1">
    <location>
        <begin position="1"/>
        <end position="24"/>
    </location>
</feature>
<evidence type="ECO:0000256" key="1">
    <source>
        <dbReference type="SAM" id="MobiDB-lite"/>
    </source>
</evidence>
<proteinExistence type="predicted"/>
<dbReference type="EMBL" id="JAMKFB020000831">
    <property type="protein sequence ID" value="KAL0147149.1"/>
    <property type="molecule type" value="Genomic_DNA"/>
</dbReference>
<reference evidence="2 3" key="1">
    <citation type="submission" date="2024-05" db="EMBL/GenBank/DDBJ databases">
        <title>Genome sequencing and assembly of Indian major carp, Cirrhinus mrigala (Hamilton, 1822).</title>
        <authorList>
            <person name="Mohindra V."/>
            <person name="Chowdhury L.M."/>
            <person name="Lal K."/>
            <person name="Jena J.K."/>
        </authorList>
    </citation>
    <scope>NUCLEOTIDE SEQUENCE [LARGE SCALE GENOMIC DNA]</scope>
    <source>
        <strain evidence="2">CM1030</strain>
        <tissue evidence="2">Blood</tissue>
    </source>
</reference>
<feature type="compositionally biased region" description="Basic and acidic residues" evidence="1">
    <location>
        <begin position="326"/>
        <end position="346"/>
    </location>
</feature>
<organism evidence="2 3">
    <name type="scientific">Cirrhinus mrigala</name>
    <name type="common">Mrigala</name>
    <dbReference type="NCBI Taxonomy" id="683832"/>
    <lineage>
        <taxon>Eukaryota</taxon>
        <taxon>Metazoa</taxon>
        <taxon>Chordata</taxon>
        <taxon>Craniata</taxon>
        <taxon>Vertebrata</taxon>
        <taxon>Euteleostomi</taxon>
        <taxon>Actinopterygii</taxon>
        <taxon>Neopterygii</taxon>
        <taxon>Teleostei</taxon>
        <taxon>Ostariophysi</taxon>
        <taxon>Cypriniformes</taxon>
        <taxon>Cyprinidae</taxon>
        <taxon>Labeoninae</taxon>
        <taxon>Labeonini</taxon>
        <taxon>Cirrhinus</taxon>
    </lineage>
</organism>
<name>A0ABD0MB63_CIRMR</name>
<dbReference type="AlphaFoldDB" id="A0ABD0MB63"/>
<keyword evidence="3" id="KW-1185">Reference proteome</keyword>
<evidence type="ECO:0000313" key="2">
    <source>
        <dbReference type="EMBL" id="KAL0147149.1"/>
    </source>
</evidence>
<accession>A0ABD0MB63</accession>
<comment type="caution">
    <text evidence="2">The sequence shown here is derived from an EMBL/GenBank/DDBJ whole genome shotgun (WGS) entry which is preliminary data.</text>
</comment>
<feature type="compositionally biased region" description="Basic and acidic residues" evidence="1">
    <location>
        <begin position="258"/>
        <end position="281"/>
    </location>
</feature>
<evidence type="ECO:0000313" key="3">
    <source>
        <dbReference type="Proteomes" id="UP001529510"/>
    </source>
</evidence>
<dbReference type="Proteomes" id="UP001529510">
    <property type="component" value="Unassembled WGS sequence"/>
</dbReference>
<protein>
    <submittedName>
        <fullName evidence="2">Uncharacterized protein</fullName>
    </submittedName>
</protein>
<gene>
    <name evidence="2" type="ORF">M9458_057673</name>
</gene>
<feature type="region of interest" description="Disordered" evidence="1">
    <location>
        <begin position="237"/>
        <end position="281"/>
    </location>
</feature>